<evidence type="ECO:0000313" key="2">
    <source>
        <dbReference type="EMBL" id="RAS77272.1"/>
    </source>
</evidence>
<dbReference type="SMART" id="SM00886">
    <property type="entry name" value="Dabb"/>
    <property type="match status" value="1"/>
</dbReference>
<name>A0AAX1Q836_9BACI</name>
<dbReference type="Pfam" id="PF07876">
    <property type="entry name" value="Dabb"/>
    <property type="match status" value="1"/>
</dbReference>
<comment type="caution">
    <text evidence="2">The sequence shown here is derived from an EMBL/GenBank/DDBJ whole genome shotgun (WGS) entry which is preliminary data.</text>
</comment>
<gene>
    <name evidence="2" type="ORF">A3864_12110</name>
</gene>
<keyword evidence="2" id="KW-0614">Plasmid</keyword>
<evidence type="ECO:0000313" key="3">
    <source>
        <dbReference type="Proteomes" id="UP000250174"/>
    </source>
</evidence>
<dbReference type="InterPro" id="IPR011008">
    <property type="entry name" value="Dimeric_a/b-barrel"/>
</dbReference>
<organism evidence="2 3">
    <name type="scientific">Priestia endophytica</name>
    <dbReference type="NCBI Taxonomy" id="135735"/>
    <lineage>
        <taxon>Bacteria</taxon>
        <taxon>Bacillati</taxon>
        <taxon>Bacillota</taxon>
        <taxon>Bacilli</taxon>
        <taxon>Bacillales</taxon>
        <taxon>Bacillaceae</taxon>
        <taxon>Priestia</taxon>
    </lineage>
</organism>
<sequence>MIRHIFTASIKQGVTEEKLDGLLNAYRSLSEKVPETIQLTVGKNLGWYDTKITMALVADFENEEKWKNFMKNPDHLHIGETAATFLELSSIVVAQIEV</sequence>
<dbReference type="RefSeq" id="WP_113765532.1">
    <property type="nucleotide sequence ID" value="NZ_LVYK01000022.1"/>
</dbReference>
<feature type="domain" description="Stress-response A/B barrel" evidence="1">
    <location>
        <begin position="2"/>
        <end position="96"/>
    </location>
</feature>
<dbReference type="SUPFAM" id="SSF54909">
    <property type="entry name" value="Dimeric alpha+beta barrel"/>
    <property type="match status" value="1"/>
</dbReference>
<dbReference type="AlphaFoldDB" id="A0AAX1Q836"/>
<protein>
    <recommendedName>
        <fullName evidence="1">Stress-response A/B barrel domain-containing protein</fullName>
    </recommendedName>
</protein>
<dbReference type="Proteomes" id="UP000250174">
    <property type="component" value="Unassembled WGS sequence"/>
</dbReference>
<accession>A0AAX1Q836</accession>
<dbReference type="EMBL" id="LVYK01000022">
    <property type="protein sequence ID" value="RAS77272.1"/>
    <property type="molecule type" value="Genomic_DNA"/>
</dbReference>
<dbReference type="Gene3D" id="3.30.70.100">
    <property type="match status" value="1"/>
</dbReference>
<dbReference type="InterPro" id="IPR013097">
    <property type="entry name" value="Dabb"/>
</dbReference>
<reference evidence="2 3" key="1">
    <citation type="submission" date="2016-03" db="EMBL/GenBank/DDBJ databases">
        <title>Comparison of Bacillus endophyticus and B. anthracis characteristics using whole genome sequence analysis and microbiological techniques.</title>
        <authorList>
            <person name="Lekota K.E."/>
            <person name="Mafofo J."/>
            <person name="Rees J."/>
            <person name="Muchadeyi F.C."/>
            <person name="Madoroba E."/>
            <person name="Van Heerden H."/>
        </authorList>
    </citation>
    <scope>NUCLEOTIDE SEQUENCE [LARGE SCALE GENOMIC DNA]</scope>
    <source>
        <strain evidence="2 3">3631_10C</strain>
        <plasmid evidence="2">pBEH1</plasmid>
    </source>
</reference>
<evidence type="ECO:0000259" key="1">
    <source>
        <dbReference type="PROSITE" id="PS51502"/>
    </source>
</evidence>
<geneLocation type="plasmid" evidence="2">
    <name>pBEH1</name>
</geneLocation>
<dbReference type="PROSITE" id="PS51502">
    <property type="entry name" value="S_R_A_B_BARREL"/>
    <property type="match status" value="1"/>
</dbReference>
<proteinExistence type="predicted"/>